<dbReference type="Pfam" id="PF03031">
    <property type="entry name" value="NIF"/>
    <property type="match status" value="1"/>
</dbReference>
<proteinExistence type="inferred from homology"/>
<dbReference type="InParanoid" id="A2G091"/>
<name>A2G091_TRIV3</name>
<dbReference type="VEuPathDB" id="TrichDB:TVAG_211770"/>
<gene>
    <name evidence="3" type="ORF">TVAG_211770</name>
</gene>
<dbReference type="InterPro" id="IPR004274">
    <property type="entry name" value="FCP1_dom"/>
</dbReference>
<dbReference type="GO" id="GO:0004721">
    <property type="term" value="F:phosphoprotein phosphatase activity"/>
    <property type="evidence" value="ECO:0000318"/>
    <property type="project" value="GO_Central"/>
</dbReference>
<dbReference type="eggNOG" id="KOG1605">
    <property type="taxonomic scope" value="Eukaryota"/>
</dbReference>
<dbReference type="SMART" id="SM00577">
    <property type="entry name" value="CPDc"/>
    <property type="match status" value="1"/>
</dbReference>
<dbReference type="KEGG" id="tva:4747102"/>
<dbReference type="FunFam" id="3.40.50.1000:FF:000361">
    <property type="entry name" value="NLI interacting factor-like phosphatase family protein"/>
    <property type="match status" value="1"/>
</dbReference>
<dbReference type="InterPro" id="IPR023214">
    <property type="entry name" value="HAD_sf"/>
</dbReference>
<keyword evidence="1" id="KW-0653">Protein transport</keyword>
<comment type="subcellular location">
    <subcellularLocation>
        <location evidence="1">Mitochondrion inner membrane</location>
        <topology evidence="1">Single-pass membrane protein</topology>
    </subcellularLocation>
</comment>
<dbReference type="InterPro" id="IPR050365">
    <property type="entry name" value="TIM50"/>
</dbReference>
<dbReference type="EMBL" id="DS114201">
    <property type="protein sequence ID" value="EAX89426.1"/>
    <property type="molecule type" value="Genomic_DNA"/>
</dbReference>
<dbReference type="SMR" id="A2G091"/>
<accession>A2G091</accession>
<dbReference type="CDD" id="cd07521">
    <property type="entry name" value="HAD_FCP1-like"/>
    <property type="match status" value="1"/>
</dbReference>
<protein>
    <recommendedName>
        <fullName evidence="1">Mitochondrial import inner membrane translocase subunit TIM50</fullName>
    </recommendedName>
</protein>
<comment type="function">
    <text evidence="1">Essential component of the TIM23 complex, a complex that mediates the translocation of transit peptide-containing proteins across the mitochondrial inner membrane.</text>
</comment>
<sequence>MFELPVIDAGQIAHSLPTSPRRTIVTDSRKALVLDLDETLIHTSTFPPHSDVESLKFDDSPDYVFLRPNVRIFLDKVSELFEVFIFTAGTQNYAERILDLLCPQIDHFHRFYRDSCKIRGNKCKKDLSKFGRPLSHVIMVDDNYHMRDLYPQNTIYIDKWTGTPYDTTLLDKLLPLLETCAISDDVRPIVKDHGEECRQTRKLFY</sequence>
<keyword evidence="1" id="KW-0496">Mitochondrion</keyword>
<evidence type="ECO:0000313" key="3">
    <source>
        <dbReference type="EMBL" id="EAX89426.1"/>
    </source>
</evidence>
<dbReference type="PROSITE" id="PS50969">
    <property type="entry name" value="FCP1"/>
    <property type="match status" value="1"/>
</dbReference>
<dbReference type="AlphaFoldDB" id="A2G091"/>
<dbReference type="Gene3D" id="3.40.50.1000">
    <property type="entry name" value="HAD superfamily/HAD-like"/>
    <property type="match status" value="1"/>
</dbReference>
<dbReference type="OMA" id="ANTIAKX"/>
<evidence type="ECO:0000313" key="4">
    <source>
        <dbReference type="Proteomes" id="UP000001542"/>
    </source>
</evidence>
<evidence type="ECO:0000259" key="2">
    <source>
        <dbReference type="PROSITE" id="PS50969"/>
    </source>
</evidence>
<dbReference type="SUPFAM" id="SSF56784">
    <property type="entry name" value="HAD-like"/>
    <property type="match status" value="1"/>
</dbReference>
<dbReference type="RefSeq" id="XP_001302356.1">
    <property type="nucleotide sequence ID" value="XM_001302355.1"/>
</dbReference>
<keyword evidence="4" id="KW-1185">Reference proteome</keyword>
<dbReference type="GO" id="GO:0005744">
    <property type="term" value="C:TIM23 mitochondrial import inner membrane translocase complex"/>
    <property type="evidence" value="ECO:0007669"/>
    <property type="project" value="UniProtKB-UniRule"/>
</dbReference>
<evidence type="ECO:0000256" key="1">
    <source>
        <dbReference type="RuleBase" id="RU365079"/>
    </source>
</evidence>
<dbReference type="GO" id="GO:0015031">
    <property type="term" value="P:protein transport"/>
    <property type="evidence" value="ECO:0007669"/>
    <property type="project" value="UniProtKB-KW"/>
</dbReference>
<dbReference type="STRING" id="5722.A2G091"/>
<organism evidence="3 4">
    <name type="scientific">Trichomonas vaginalis (strain ATCC PRA-98 / G3)</name>
    <dbReference type="NCBI Taxonomy" id="412133"/>
    <lineage>
        <taxon>Eukaryota</taxon>
        <taxon>Metamonada</taxon>
        <taxon>Parabasalia</taxon>
        <taxon>Trichomonadida</taxon>
        <taxon>Trichomonadidae</taxon>
        <taxon>Trichomonas</taxon>
    </lineage>
</organism>
<reference evidence="3" key="2">
    <citation type="journal article" date="2007" name="Science">
        <title>Draft genome sequence of the sexually transmitted pathogen Trichomonas vaginalis.</title>
        <authorList>
            <person name="Carlton J.M."/>
            <person name="Hirt R.P."/>
            <person name="Silva J.C."/>
            <person name="Delcher A.L."/>
            <person name="Schatz M."/>
            <person name="Zhao Q."/>
            <person name="Wortman J.R."/>
            <person name="Bidwell S.L."/>
            <person name="Alsmark U.C.M."/>
            <person name="Besteiro S."/>
            <person name="Sicheritz-Ponten T."/>
            <person name="Noel C.J."/>
            <person name="Dacks J.B."/>
            <person name="Foster P.G."/>
            <person name="Simillion C."/>
            <person name="Van de Peer Y."/>
            <person name="Miranda-Saavedra D."/>
            <person name="Barton G.J."/>
            <person name="Westrop G.D."/>
            <person name="Mueller S."/>
            <person name="Dessi D."/>
            <person name="Fiori P.L."/>
            <person name="Ren Q."/>
            <person name="Paulsen I."/>
            <person name="Zhang H."/>
            <person name="Bastida-Corcuera F.D."/>
            <person name="Simoes-Barbosa A."/>
            <person name="Brown M.T."/>
            <person name="Hayes R.D."/>
            <person name="Mukherjee M."/>
            <person name="Okumura C.Y."/>
            <person name="Schneider R."/>
            <person name="Smith A.J."/>
            <person name="Vanacova S."/>
            <person name="Villalvazo M."/>
            <person name="Haas B.J."/>
            <person name="Pertea M."/>
            <person name="Feldblyum T.V."/>
            <person name="Utterback T.R."/>
            <person name="Shu C.L."/>
            <person name="Osoegawa K."/>
            <person name="de Jong P.J."/>
            <person name="Hrdy I."/>
            <person name="Horvathova L."/>
            <person name="Zubacova Z."/>
            <person name="Dolezal P."/>
            <person name="Malik S.B."/>
            <person name="Logsdon J.M. Jr."/>
            <person name="Henze K."/>
            <person name="Gupta A."/>
            <person name="Wang C.C."/>
            <person name="Dunne R.L."/>
            <person name="Upcroft J.A."/>
            <person name="Upcroft P."/>
            <person name="White O."/>
            <person name="Salzberg S.L."/>
            <person name="Tang P."/>
            <person name="Chiu C.-H."/>
            <person name="Lee Y.-S."/>
            <person name="Embley T.M."/>
            <person name="Coombs G.H."/>
            <person name="Mottram J.C."/>
            <person name="Tachezy J."/>
            <person name="Fraser-Liggett C.M."/>
            <person name="Johnson P.J."/>
        </authorList>
    </citation>
    <scope>NUCLEOTIDE SEQUENCE [LARGE SCALE GENOMIC DNA]</scope>
    <source>
        <strain evidence="3">G3</strain>
    </source>
</reference>
<dbReference type="OrthoDB" id="277011at2759"/>
<dbReference type="VEuPathDB" id="TrichDB:TVAGG3_0732080"/>
<reference evidence="3" key="1">
    <citation type="submission" date="2006-10" db="EMBL/GenBank/DDBJ databases">
        <authorList>
            <person name="Amadeo P."/>
            <person name="Zhao Q."/>
            <person name="Wortman J."/>
            <person name="Fraser-Liggett C."/>
            <person name="Carlton J."/>
        </authorList>
    </citation>
    <scope>NUCLEOTIDE SEQUENCE</scope>
    <source>
        <strain evidence="3">G3</strain>
    </source>
</reference>
<dbReference type="Proteomes" id="UP000001542">
    <property type="component" value="Unassembled WGS sequence"/>
</dbReference>
<keyword evidence="1" id="KW-0813">Transport</keyword>
<dbReference type="InterPro" id="IPR036412">
    <property type="entry name" value="HAD-like_sf"/>
</dbReference>
<dbReference type="PANTHER" id="PTHR12210">
    <property type="entry name" value="DULLARD PROTEIN PHOSPHATASE"/>
    <property type="match status" value="1"/>
</dbReference>
<keyword evidence="1" id="KW-0811">Translocation</keyword>
<keyword evidence="1" id="KW-0809">Transit peptide</keyword>
<feature type="domain" description="FCP1 homology" evidence="2">
    <location>
        <begin position="25"/>
        <end position="180"/>
    </location>
</feature>
<comment type="similarity">
    <text evidence="1">Belongs to the TIM50 family.</text>
</comment>
<comment type="subunit">
    <text evidence="1">Component of the TIM23 complex.</text>
</comment>